<feature type="domain" description="CNNM transmembrane" evidence="5">
    <location>
        <begin position="1"/>
        <end position="201"/>
    </location>
</feature>
<feature type="transmembrane region" description="Helical" evidence="4">
    <location>
        <begin position="55"/>
        <end position="77"/>
    </location>
</feature>
<dbReference type="SUPFAM" id="SSF54631">
    <property type="entry name" value="CBS-domain pair"/>
    <property type="match status" value="1"/>
</dbReference>
<dbReference type="PANTHER" id="PTHR43099:SF5">
    <property type="entry name" value="HLYC_CORC FAMILY TRANSPORTER"/>
    <property type="match status" value="1"/>
</dbReference>
<keyword evidence="2" id="KW-1003">Cell membrane</keyword>
<comment type="subcellular location">
    <subcellularLocation>
        <location evidence="1">Cell membrane</location>
        <topology evidence="1">Multi-pass membrane protein</topology>
    </subcellularLocation>
</comment>
<dbReference type="Pfam" id="PF01595">
    <property type="entry name" value="CNNM"/>
    <property type="match status" value="1"/>
</dbReference>
<dbReference type="InterPro" id="IPR002550">
    <property type="entry name" value="CNNM"/>
</dbReference>
<evidence type="ECO:0000256" key="3">
    <source>
        <dbReference type="PROSITE-ProRule" id="PRU01193"/>
    </source>
</evidence>
<evidence type="ECO:0000259" key="5">
    <source>
        <dbReference type="PROSITE" id="PS51846"/>
    </source>
</evidence>
<gene>
    <name evidence="6" type="ORF">PGB27_25585</name>
</gene>
<keyword evidence="3 4" id="KW-0472">Membrane</keyword>
<dbReference type="InterPro" id="IPR046342">
    <property type="entry name" value="CBS_dom_sf"/>
</dbReference>
<evidence type="ECO:0000256" key="2">
    <source>
        <dbReference type="ARBA" id="ARBA00022475"/>
    </source>
</evidence>
<proteinExistence type="predicted"/>
<comment type="caution">
    <text evidence="6">The sequence shown here is derived from an EMBL/GenBank/DDBJ whole genome shotgun (WGS) entry which is preliminary data.</text>
</comment>
<feature type="transmembrane region" description="Helical" evidence="4">
    <location>
        <begin position="136"/>
        <end position="156"/>
    </location>
</feature>
<feature type="transmembrane region" description="Helical" evidence="4">
    <location>
        <begin position="97"/>
        <end position="116"/>
    </location>
</feature>
<dbReference type="RefSeq" id="WP_274203268.1">
    <property type="nucleotide sequence ID" value="NZ_JAQZAO010000015.1"/>
</dbReference>
<organism evidence="6 7">
    <name type="scientific">Actinomycetospora lemnae</name>
    <dbReference type="NCBI Taxonomy" id="3019891"/>
    <lineage>
        <taxon>Bacteria</taxon>
        <taxon>Bacillati</taxon>
        <taxon>Actinomycetota</taxon>
        <taxon>Actinomycetes</taxon>
        <taxon>Pseudonocardiales</taxon>
        <taxon>Pseudonocardiaceae</taxon>
        <taxon>Actinomycetospora</taxon>
    </lineage>
</organism>
<dbReference type="Pfam" id="PF00571">
    <property type="entry name" value="CBS"/>
    <property type="match status" value="1"/>
</dbReference>
<reference evidence="6 7" key="1">
    <citation type="submission" date="2023-02" db="EMBL/GenBank/DDBJ databases">
        <title>Genome sequencing required for Actinomycetospora new species description.</title>
        <authorList>
            <person name="Saimee Y."/>
            <person name="Duangmal K."/>
        </authorList>
    </citation>
    <scope>NUCLEOTIDE SEQUENCE [LARGE SCALE GENOMIC DNA]</scope>
    <source>
        <strain evidence="6 7">DW7H6</strain>
    </source>
</reference>
<evidence type="ECO:0000256" key="1">
    <source>
        <dbReference type="ARBA" id="ARBA00004651"/>
    </source>
</evidence>
<dbReference type="PROSITE" id="PS51846">
    <property type="entry name" value="CNNM"/>
    <property type="match status" value="1"/>
</dbReference>
<dbReference type="InterPro" id="IPR000644">
    <property type="entry name" value="CBS_dom"/>
</dbReference>
<sequence length="349" mass="36334">MSIGAGIATAVVLLAVNAFFVGAEFALISARRASLEPRASTSRAARITVRAMENVSLMMAGAQLGITICSLGLGALGEPAVAAAIEPAFAALGLPEAAVHPVAFAIALLIVVYLHVTVGEMVPKNIALAVPDRAALVLTPPLVAIVTVLRPFLWVLNGLANVTLRAMRVEPRDEMASAFSRDEVADLVEQSRAHGLLDRDEAALVHGALGFAEARLATVAVDDVVTARPDATVAELEALAHAHGFSRLPLRDERGWHGYVHVKDLLGPPAPPRDRPVPERLVRPLATLAAESTLADALAGMRRSGAHLALVGDGDAGDDTDPDRVVALDDVLTALVGDIHHAGARPQGA</sequence>
<evidence type="ECO:0000256" key="4">
    <source>
        <dbReference type="SAM" id="Phobius"/>
    </source>
</evidence>
<name>A0ABT5T146_9PSEU</name>
<dbReference type="PANTHER" id="PTHR43099">
    <property type="entry name" value="UPF0053 PROTEIN YRKA"/>
    <property type="match status" value="1"/>
</dbReference>
<dbReference type="EMBL" id="JAQZAO010000015">
    <property type="protein sequence ID" value="MDD7968734.1"/>
    <property type="molecule type" value="Genomic_DNA"/>
</dbReference>
<protein>
    <submittedName>
        <fullName evidence="6">Hemolysin family protein</fullName>
    </submittedName>
</protein>
<dbReference type="Gene3D" id="3.10.580.10">
    <property type="entry name" value="CBS-domain"/>
    <property type="match status" value="1"/>
</dbReference>
<evidence type="ECO:0000313" key="7">
    <source>
        <dbReference type="Proteomes" id="UP001300763"/>
    </source>
</evidence>
<evidence type="ECO:0000313" key="6">
    <source>
        <dbReference type="EMBL" id="MDD7968734.1"/>
    </source>
</evidence>
<dbReference type="Proteomes" id="UP001300763">
    <property type="component" value="Unassembled WGS sequence"/>
</dbReference>
<dbReference type="InterPro" id="IPR051676">
    <property type="entry name" value="UPF0053_domain"/>
</dbReference>
<feature type="transmembrane region" description="Helical" evidence="4">
    <location>
        <begin position="6"/>
        <end position="28"/>
    </location>
</feature>
<accession>A0ABT5T146</accession>
<keyword evidence="3 4" id="KW-0812">Transmembrane</keyword>
<keyword evidence="7" id="KW-1185">Reference proteome</keyword>
<keyword evidence="3 4" id="KW-1133">Transmembrane helix</keyword>